<proteinExistence type="predicted"/>
<organism evidence="1 2">
    <name type="scientific">Catharanthus roseus</name>
    <name type="common">Madagascar periwinkle</name>
    <name type="synonym">Vinca rosea</name>
    <dbReference type="NCBI Taxonomy" id="4058"/>
    <lineage>
        <taxon>Eukaryota</taxon>
        <taxon>Viridiplantae</taxon>
        <taxon>Streptophyta</taxon>
        <taxon>Embryophyta</taxon>
        <taxon>Tracheophyta</taxon>
        <taxon>Spermatophyta</taxon>
        <taxon>Magnoliopsida</taxon>
        <taxon>eudicotyledons</taxon>
        <taxon>Gunneridae</taxon>
        <taxon>Pentapetalae</taxon>
        <taxon>asterids</taxon>
        <taxon>lamiids</taxon>
        <taxon>Gentianales</taxon>
        <taxon>Apocynaceae</taxon>
        <taxon>Rauvolfioideae</taxon>
        <taxon>Vinceae</taxon>
        <taxon>Catharanthinae</taxon>
        <taxon>Catharanthus</taxon>
    </lineage>
</organism>
<dbReference type="Proteomes" id="UP001060085">
    <property type="component" value="Linkage Group LG08"/>
</dbReference>
<comment type="caution">
    <text evidence="1">The sequence shown here is derived from an EMBL/GenBank/DDBJ whole genome shotgun (WGS) entry which is preliminary data.</text>
</comment>
<keyword evidence="2" id="KW-1185">Reference proteome</keyword>
<gene>
    <name evidence="1" type="ORF">M9H77_35024</name>
</gene>
<reference evidence="2" key="1">
    <citation type="journal article" date="2023" name="Nat. Plants">
        <title>Single-cell RNA sequencing provides a high-resolution roadmap for understanding the multicellular compartmentation of specialized metabolism.</title>
        <authorList>
            <person name="Sun S."/>
            <person name="Shen X."/>
            <person name="Li Y."/>
            <person name="Li Y."/>
            <person name="Wang S."/>
            <person name="Li R."/>
            <person name="Zhang H."/>
            <person name="Shen G."/>
            <person name="Guo B."/>
            <person name="Wei J."/>
            <person name="Xu J."/>
            <person name="St-Pierre B."/>
            <person name="Chen S."/>
            <person name="Sun C."/>
        </authorList>
    </citation>
    <scope>NUCLEOTIDE SEQUENCE [LARGE SCALE GENOMIC DNA]</scope>
</reference>
<evidence type="ECO:0000313" key="2">
    <source>
        <dbReference type="Proteomes" id="UP001060085"/>
    </source>
</evidence>
<protein>
    <submittedName>
        <fullName evidence="1">Uncharacterized protein</fullName>
    </submittedName>
</protein>
<sequence length="630" mass="72636">MAATLGKHHKMRRSDTKKSHSWWWDSHVSPKNSKWLQENLEEMDQHVKRMLKLIEEDAESFAKKAEIYFRKRPELISLVEEFYRMYRSLAERYDHVTGELRKNIPTDLQSQGSAVSDVSSDLPTTWPSPDQQRLSRKKSGPRAAGFDFFLGSGGNGTESTKEGDESSTLDSESESDDSSVNNYVGTQSSDEDQGLRKRIVELEDELRDVKDKFRMLQEEISEGSYGGGSRTGDSEALLTRIAGYEEELKVAREKIKLSEEEINKLKDELHKYKFMESSSNVNGVLEVIRESSYADEASMKQKGTLDFEENTGDSQVIEDQEESKIHALAEELKITKVKLVDSEKEVERLRSELQGNGSSINRLQEQLGTSQKEISVWKSKLERERREVSKLQDRIVRYKSNLSERDQEIRALRETISNANKTLSEENSQLQAEITRLVKEKTYLDDNIKEMDLRCQSLEEDVRRIKAGKTEMEALLGAEIETLKAGIEEKNANIEQLNRYVDELRLRYDTLMAEKDKLDAKVDKYCREISSKDAHMDEMKEHLHQLHLEHVELIAGAEGARKQVEELKSRVRELEVEVERQNEVILEGAEEKREAIRQLCVSIEHYRDGYHQLRQAFIGGHKQRLPVMAS</sequence>
<accession>A0ACB9ZPJ5</accession>
<evidence type="ECO:0000313" key="1">
    <source>
        <dbReference type="EMBL" id="KAI5649019.1"/>
    </source>
</evidence>
<name>A0ACB9ZPJ5_CATRO</name>
<dbReference type="EMBL" id="CM044708">
    <property type="protein sequence ID" value="KAI5649019.1"/>
    <property type="molecule type" value="Genomic_DNA"/>
</dbReference>